<reference evidence="1 2" key="2">
    <citation type="journal article" date="2011" name="J. Antibiot.">
        <title>Furaquinocins I and J: novel polyketide isoprenoid hybrid compounds from Streptomyces reveromyceticus SN-593.</title>
        <authorList>
            <person name="Panthee S."/>
            <person name="Takahashi S."/>
            <person name="Takagi H."/>
            <person name="Nogawa T."/>
            <person name="Oowada E."/>
            <person name="Uramoto M."/>
            <person name="Osada H."/>
        </authorList>
    </citation>
    <scope>NUCLEOTIDE SEQUENCE [LARGE SCALE GENOMIC DNA]</scope>
    <source>
        <strain evidence="1 2">SN-593</strain>
    </source>
</reference>
<name>A0A7U3UT15_9ACTN</name>
<evidence type="ECO:0000313" key="1">
    <source>
        <dbReference type="EMBL" id="BBA98312.1"/>
    </source>
</evidence>
<dbReference type="Proteomes" id="UP000595703">
    <property type="component" value="Chromosome"/>
</dbReference>
<accession>A0A7U3UT15</accession>
<reference evidence="1 2" key="3">
    <citation type="journal article" date="2011" name="Nat. Chem. Biol.">
        <title>Reveromycin A biosynthesis uses RevG and RevJ for stereospecific spiroacetal formation.</title>
        <authorList>
            <person name="Takahashi S."/>
            <person name="Toyoda A."/>
            <person name="Sekiyama Y."/>
            <person name="Takagi H."/>
            <person name="Nogawa T."/>
            <person name="Uramoto M."/>
            <person name="Suzuki R."/>
            <person name="Koshino H."/>
            <person name="Kumano T."/>
            <person name="Panthee S."/>
            <person name="Dairi T."/>
            <person name="Ishikawa J."/>
            <person name="Ikeda H."/>
            <person name="Sakaki Y."/>
            <person name="Osada H."/>
        </authorList>
    </citation>
    <scope>NUCLEOTIDE SEQUENCE [LARGE SCALE GENOMIC DNA]</scope>
    <source>
        <strain evidence="1 2">SN-593</strain>
    </source>
</reference>
<organism evidence="1 2">
    <name type="scientific">Actinacidiphila reveromycinica</name>
    <dbReference type="NCBI Taxonomy" id="659352"/>
    <lineage>
        <taxon>Bacteria</taxon>
        <taxon>Bacillati</taxon>
        <taxon>Actinomycetota</taxon>
        <taxon>Actinomycetes</taxon>
        <taxon>Kitasatosporales</taxon>
        <taxon>Streptomycetaceae</taxon>
        <taxon>Actinacidiphila</taxon>
    </lineage>
</organism>
<keyword evidence="2" id="KW-1185">Reference proteome</keyword>
<reference evidence="1 2" key="4">
    <citation type="journal article" date="2020" name="Sci. Rep.">
        <title>beta-carboline chemical signals induce reveromycin production through a LuxR family regulator in Streptomyces sp. SN-593.</title>
        <authorList>
            <person name="Panthee S."/>
            <person name="Kito N."/>
            <person name="Hayashi T."/>
            <person name="Shimizu T."/>
            <person name="Ishikawa J."/>
            <person name="Hamamoto H."/>
            <person name="Osada H."/>
            <person name="Takahashi S."/>
        </authorList>
    </citation>
    <scope>NUCLEOTIDE SEQUENCE [LARGE SCALE GENOMIC DNA]</scope>
    <source>
        <strain evidence="1 2">SN-593</strain>
    </source>
</reference>
<protein>
    <submittedName>
        <fullName evidence="1">Uncharacterized protein</fullName>
    </submittedName>
</protein>
<reference evidence="1 2" key="1">
    <citation type="journal article" date="2010" name="J. Bacteriol.">
        <title>Biochemical characterization of a novel indole prenyltransferase from Streptomyces sp. SN-593.</title>
        <authorList>
            <person name="Takahashi S."/>
            <person name="Takagi H."/>
            <person name="Toyoda A."/>
            <person name="Uramoto M."/>
            <person name="Nogawa T."/>
            <person name="Ueki M."/>
            <person name="Sakaki Y."/>
            <person name="Osada H."/>
        </authorList>
    </citation>
    <scope>NUCLEOTIDE SEQUENCE [LARGE SCALE GENOMIC DNA]</scope>
    <source>
        <strain evidence="1 2">SN-593</strain>
    </source>
</reference>
<gene>
    <name evidence="1" type="ORF">RVR_10509</name>
</gene>
<dbReference type="AlphaFoldDB" id="A0A7U3UT15"/>
<sequence length="125" mass="13697">MRAISIFARATTAVIATMQPPRSTHTNAVVPAMTSPSAALLDRGGYTPKAAHDRHGRPSLFPSRRGTGAGVYMWRIRMPPTITRVMIPPAIHCPSGMSVKRNGSRSSAWRAACPWQQQHCCPCWM</sequence>
<evidence type="ECO:0000313" key="2">
    <source>
        <dbReference type="Proteomes" id="UP000595703"/>
    </source>
</evidence>
<dbReference type="KEGG" id="arev:RVR_10509"/>
<dbReference type="EMBL" id="AP018365">
    <property type="protein sequence ID" value="BBA98312.1"/>
    <property type="molecule type" value="Genomic_DNA"/>
</dbReference>
<proteinExistence type="predicted"/>